<comment type="caution">
    <text evidence="7">The sequence shown here is derived from an EMBL/GenBank/DDBJ whole genome shotgun (WGS) entry which is preliminary data.</text>
</comment>
<gene>
    <name evidence="7" type="ORF">PR048_021993</name>
</gene>
<feature type="domain" description="THAP-type" evidence="6">
    <location>
        <begin position="1"/>
        <end position="92"/>
    </location>
</feature>
<evidence type="ECO:0000313" key="8">
    <source>
        <dbReference type="Proteomes" id="UP001159363"/>
    </source>
</evidence>
<keyword evidence="1" id="KW-0479">Metal-binding</keyword>
<keyword evidence="3" id="KW-0862">Zinc</keyword>
<evidence type="ECO:0000259" key="6">
    <source>
        <dbReference type="PROSITE" id="PS50950"/>
    </source>
</evidence>
<evidence type="ECO:0000256" key="2">
    <source>
        <dbReference type="ARBA" id="ARBA00022771"/>
    </source>
</evidence>
<evidence type="ECO:0000313" key="7">
    <source>
        <dbReference type="EMBL" id="KAJ8877538.1"/>
    </source>
</evidence>
<evidence type="ECO:0000256" key="5">
    <source>
        <dbReference type="PROSITE-ProRule" id="PRU00309"/>
    </source>
</evidence>
<proteinExistence type="predicted"/>
<dbReference type="EMBL" id="JARBHB010000008">
    <property type="protein sequence ID" value="KAJ8877538.1"/>
    <property type="molecule type" value="Genomic_DNA"/>
</dbReference>
<name>A0ABQ9GZZ0_9NEOP</name>
<keyword evidence="8" id="KW-1185">Reference proteome</keyword>
<dbReference type="SUPFAM" id="SSF57716">
    <property type="entry name" value="Glucocorticoid receptor-like (DNA-binding domain)"/>
    <property type="match status" value="1"/>
</dbReference>
<sequence length="270" mass="30208">MDERVGLSGVDCHRNNRYGLCCTDTVPTRHRFPVYEEDAFKIWIARIKSDKLESKHPLDAYKSFYVCGRHFLPACTIPGSKRLKHYALPTVNLPGATINSEEKSKYGKTAHSTMRKPRECSSIVIIGDACHQLEGKVKKKLPELTNHVAYCNSYIRLDGNRLSTTTSVDIASLGFGYKRQLGLEQGAVEKLYPPLRMRPLPYASPYSHTTVICGNTETRLRDSSLNVILCTRHDRMHPDNVTATNSAVSALVSKVYSRDGEPVGRLKPVA</sequence>
<protein>
    <recommendedName>
        <fullName evidence="6">THAP-type domain-containing protein</fullName>
    </recommendedName>
</protein>
<reference evidence="7 8" key="1">
    <citation type="submission" date="2023-02" db="EMBL/GenBank/DDBJ databases">
        <title>LHISI_Scaffold_Assembly.</title>
        <authorList>
            <person name="Stuart O.P."/>
            <person name="Cleave R."/>
            <person name="Magrath M.J.L."/>
            <person name="Mikheyev A.S."/>
        </authorList>
    </citation>
    <scope>NUCLEOTIDE SEQUENCE [LARGE SCALE GENOMIC DNA]</scope>
    <source>
        <strain evidence="7">Daus_M_001</strain>
        <tissue evidence="7">Leg muscle</tissue>
    </source>
</reference>
<dbReference type="Proteomes" id="UP001159363">
    <property type="component" value="Chromosome 7"/>
</dbReference>
<accession>A0ABQ9GZZ0</accession>
<keyword evidence="4 5" id="KW-0238">DNA-binding</keyword>
<keyword evidence="2 5" id="KW-0863">Zinc-finger</keyword>
<evidence type="ECO:0000256" key="1">
    <source>
        <dbReference type="ARBA" id="ARBA00022723"/>
    </source>
</evidence>
<dbReference type="Pfam" id="PF05485">
    <property type="entry name" value="THAP"/>
    <property type="match status" value="1"/>
</dbReference>
<organism evidence="7 8">
    <name type="scientific">Dryococelus australis</name>
    <dbReference type="NCBI Taxonomy" id="614101"/>
    <lineage>
        <taxon>Eukaryota</taxon>
        <taxon>Metazoa</taxon>
        <taxon>Ecdysozoa</taxon>
        <taxon>Arthropoda</taxon>
        <taxon>Hexapoda</taxon>
        <taxon>Insecta</taxon>
        <taxon>Pterygota</taxon>
        <taxon>Neoptera</taxon>
        <taxon>Polyneoptera</taxon>
        <taxon>Phasmatodea</taxon>
        <taxon>Verophasmatodea</taxon>
        <taxon>Anareolatae</taxon>
        <taxon>Phasmatidae</taxon>
        <taxon>Eurycanthinae</taxon>
        <taxon>Dryococelus</taxon>
    </lineage>
</organism>
<dbReference type="SMART" id="SM00980">
    <property type="entry name" value="THAP"/>
    <property type="match status" value="1"/>
</dbReference>
<dbReference type="SMART" id="SM00692">
    <property type="entry name" value="DM3"/>
    <property type="match status" value="1"/>
</dbReference>
<evidence type="ECO:0000256" key="4">
    <source>
        <dbReference type="ARBA" id="ARBA00023125"/>
    </source>
</evidence>
<dbReference type="InterPro" id="IPR006612">
    <property type="entry name" value="THAP_Znf"/>
</dbReference>
<evidence type="ECO:0000256" key="3">
    <source>
        <dbReference type="ARBA" id="ARBA00022833"/>
    </source>
</evidence>
<dbReference type="PROSITE" id="PS50950">
    <property type="entry name" value="ZF_THAP"/>
    <property type="match status" value="1"/>
</dbReference>